<dbReference type="EMBL" id="JQJD01000059">
    <property type="protein sequence ID" value="KGN78597.1"/>
    <property type="molecule type" value="Genomic_DNA"/>
</dbReference>
<dbReference type="AlphaFoldDB" id="A0A0A2ELN1"/>
<evidence type="ECO:0000259" key="6">
    <source>
        <dbReference type="PROSITE" id="PS50234"/>
    </source>
</evidence>
<dbReference type="Proteomes" id="UP000030125">
    <property type="component" value="Unassembled WGS sequence"/>
</dbReference>
<reference evidence="7 9" key="1">
    <citation type="submission" date="2014-08" db="EMBL/GenBank/DDBJ databases">
        <title>Porphyromonas cangingivalis strain:COT-109_OH1386 Genome sequencing.</title>
        <authorList>
            <person name="Wallis C."/>
            <person name="Deusch O."/>
            <person name="O'Flynn C."/>
            <person name="Davis I."/>
            <person name="Jospin G."/>
            <person name="Darling A.E."/>
            <person name="Coil D.A."/>
            <person name="Alexiev A."/>
            <person name="Horsfall A."/>
            <person name="Kirkwood N."/>
            <person name="Harris S."/>
            <person name="Eisen J.A."/>
        </authorList>
    </citation>
    <scope>NUCLEOTIDE SEQUENCE [LARGE SCALE GENOMIC DNA]</scope>
    <source>
        <strain evidence="9">COT-109 OH1386</strain>
        <strain evidence="7">COT-109_OH1386</strain>
    </source>
</reference>
<dbReference type="RefSeq" id="WP_025837748.1">
    <property type="nucleotide sequence ID" value="NZ_FUWL01000005.1"/>
</dbReference>
<evidence type="ECO:0000256" key="4">
    <source>
        <dbReference type="ARBA" id="ARBA00023136"/>
    </source>
</evidence>
<keyword evidence="4 5" id="KW-0472">Membrane</keyword>
<dbReference type="EMBL" id="FUWL01000005">
    <property type="protein sequence ID" value="SJZ41341.1"/>
    <property type="molecule type" value="Genomic_DNA"/>
</dbReference>
<dbReference type="Pfam" id="PF00092">
    <property type="entry name" value="VWA"/>
    <property type="match status" value="1"/>
</dbReference>
<gene>
    <name evidence="7" type="ORF">HQ35_09405</name>
    <name evidence="8" type="ORF">SAMN02745205_00713</name>
</gene>
<dbReference type="SUPFAM" id="SSF53300">
    <property type="entry name" value="vWA-like"/>
    <property type="match status" value="1"/>
</dbReference>
<dbReference type="eggNOG" id="COG2304">
    <property type="taxonomic scope" value="Bacteria"/>
</dbReference>
<evidence type="ECO:0000313" key="8">
    <source>
        <dbReference type="EMBL" id="SJZ41341.1"/>
    </source>
</evidence>
<dbReference type="PANTHER" id="PTHR22550:SF5">
    <property type="entry name" value="LEUCINE ZIPPER PROTEIN 4"/>
    <property type="match status" value="1"/>
</dbReference>
<dbReference type="PANTHER" id="PTHR22550">
    <property type="entry name" value="SPORE GERMINATION PROTEIN"/>
    <property type="match status" value="1"/>
</dbReference>
<keyword evidence="9" id="KW-1185">Reference proteome</keyword>
<evidence type="ECO:0000256" key="3">
    <source>
        <dbReference type="ARBA" id="ARBA00022989"/>
    </source>
</evidence>
<evidence type="ECO:0000256" key="5">
    <source>
        <dbReference type="SAM" id="Phobius"/>
    </source>
</evidence>
<evidence type="ECO:0000313" key="7">
    <source>
        <dbReference type="EMBL" id="KGN78597.1"/>
    </source>
</evidence>
<dbReference type="InterPro" id="IPR002035">
    <property type="entry name" value="VWF_A"/>
</dbReference>
<dbReference type="PROSITE" id="PS50234">
    <property type="entry name" value="VWFA"/>
    <property type="match status" value="1"/>
</dbReference>
<proteinExistence type="predicted"/>
<feature type="transmembrane region" description="Helical" evidence="5">
    <location>
        <begin position="307"/>
        <end position="325"/>
    </location>
</feature>
<dbReference type="InterPro" id="IPR050768">
    <property type="entry name" value="UPF0353/GerABKA_families"/>
</dbReference>
<keyword evidence="2 5" id="KW-0812">Transmembrane</keyword>
<feature type="domain" description="VWFA" evidence="6">
    <location>
        <begin position="91"/>
        <end position="290"/>
    </location>
</feature>
<feature type="transmembrane region" description="Helical" evidence="5">
    <location>
        <begin position="6"/>
        <end position="28"/>
    </location>
</feature>
<evidence type="ECO:0000313" key="9">
    <source>
        <dbReference type="Proteomes" id="UP000030125"/>
    </source>
</evidence>
<organism evidence="7 9">
    <name type="scientific">Porphyromonas cangingivalis</name>
    <dbReference type="NCBI Taxonomy" id="36874"/>
    <lineage>
        <taxon>Bacteria</taxon>
        <taxon>Pseudomonadati</taxon>
        <taxon>Bacteroidota</taxon>
        <taxon>Bacteroidia</taxon>
        <taxon>Bacteroidales</taxon>
        <taxon>Porphyromonadaceae</taxon>
        <taxon>Porphyromonas</taxon>
    </lineage>
</organism>
<dbReference type="Proteomes" id="UP000189956">
    <property type="component" value="Unassembled WGS sequence"/>
</dbReference>
<evidence type="ECO:0000313" key="10">
    <source>
        <dbReference type="Proteomes" id="UP000189956"/>
    </source>
</evidence>
<protein>
    <submittedName>
        <fullName evidence="8">Ca-activated chloride channel family protein</fullName>
    </submittedName>
    <submittedName>
        <fullName evidence="7">Membrane protein</fullName>
    </submittedName>
</protein>
<dbReference type="InterPro" id="IPR036465">
    <property type="entry name" value="vWFA_dom_sf"/>
</dbReference>
<reference evidence="8 10" key="2">
    <citation type="submission" date="2017-02" db="EMBL/GenBank/DDBJ databases">
        <authorList>
            <person name="Peterson S.W."/>
        </authorList>
    </citation>
    <scope>NUCLEOTIDE SEQUENCE [LARGE SCALE GENOMIC DNA]</scope>
    <source>
        <strain evidence="8 10">ATCC 700135</strain>
    </source>
</reference>
<evidence type="ECO:0000256" key="2">
    <source>
        <dbReference type="ARBA" id="ARBA00022692"/>
    </source>
</evidence>
<sequence>MIRFLYPYFFFLFIPIAFLGLFSFFRILRLRRIIKQFGDSALVKDLMPDLSFKRKVVKDIIVVSSLVLMTIALARPQMGSKTEKVKKEGIEVIICMDISNSMLSDDVKPSRLERAKGIVSKLVDNLSNDKVGLILFAGDAFVQLPITSDFVSAKMFLSTATPDLIAAQGTAIGKAVNLAVRSFTSNEAVKKTIILITDGENHEDDALKAVKEAKDKGVLVNVIGVGTPQGGPIPLEGSQKYLLDENGQMVITKINEVMAQEIAQESGGVYILANDVSTTTRIIRKELDKIEKSELESTVYSAYDEKFHYFLIPALLLLIFDVIYLDRKNRYLRGMKLFGE</sequence>
<keyword evidence="3 5" id="KW-1133">Transmembrane helix</keyword>
<keyword evidence="1" id="KW-1003">Cell membrane</keyword>
<dbReference type="Gene3D" id="3.40.50.410">
    <property type="entry name" value="von Willebrand factor, type A domain"/>
    <property type="match status" value="1"/>
</dbReference>
<name>A0A0A2ELN1_PORCN</name>
<dbReference type="OrthoDB" id="6206554at2"/>
<dbReference type="SMART" id="SM00327">
    <property type="entry name" value="VWA"/>
    <property type="match status" value="1"/>
</dbReference>
<evidence type="ECO:0000256" key="1">
    <source>
        <dbReference type="ARBA" id="ARBA00022475"/>
    </source>
</evidence>
<dbReference type="STRING" id="36874.HQ34_04535"/>
<accession>A0A0A2ELN1</accession>